<comment type="similarity">
    <text evidence="1 3">Belongs to the short-chain dehydrogenases/reductases (SDR) family.</text>
</comment>
<dbReference type="SUPFAM" id="SSF51735">
    <property type="entry name" value="NAD(P)-binding Rossmann-fold domains"/>
    <property type="match status" value="1"/>
</dbReference>
<dbReference type="Pfam" id="PF00106">
    <property type="entry name" value="adh_short"/>
    <property type="match status" value="1"/>
</dbReference>
<dbReference type="PRINTS" id="PR00080">
    <property type="entry name" value="SDRFAMILY"/>
</dbReference>
<comment type="caution">
    <text evidence="4">The sequence shown here is derived from an EMBL/GenBank/DDBJ whole genome shotgun (WGS) entry which is preliminary data.</text>
</comment>
<dbReference type="InterPro" id="IPR020904">
    <property type="entry name" value="Sc_DH/Rdtase_CS"/>
</dbReference>
<dbReference type="GO" id="GO:0016491">
    <property type="term" value="F:oxidoreductase activity"/>
    <property type="evidence" value="ECO:0007669"/>
    <property type="project" value="UniProtKB-KW"/>
</dbReference>
<dbReference type="AlphaFoldDB" id="A0A2N5X5D4"/>
<dbReference type="Proteomes" id="UP000235005">
    <property type="component" value="Unassembled WGS sequence"/>
</dbReference>
<dbReference type="CDD" id="cd05233">
    <property type="entry name" value="SDR_c"/>
    <property type="match status" value="1"/>
</dbReference>
<name>A0A2N5X5D4_9GAMM</name>
<gene>
    <name evidence="4" type="ORF">C0039_06730</name>
</gene>
<dbReference type="InterPro" id="IPR002347">
    <property type="entry name" value="SDR_fam"/>
</dbReference>
<evidence type="ECO:0000256" key="2">
    <source>
        <dbReference type="ARBA" id="ARBA00023002"/>
    </source>
</evidence>
<dbReference type="PROSITE" id="PS00061">
    <property type="entry name" value="ADH_SHORT"/>
    <property type="match status" value="1"/>
</dbReference>
<organism evidence="4 5">
    <name type="scientific">Pseudohalioglobus lutimaris</name>
    <dbReference type="NCBI Taxonomy" id="1737061"/>
    <lineage>
        <taxon>Bacteria</taxon>
        <taxon>Pseudomonadati</taxon>
        <taxon>Pseudomonadota</taxon>
        <taxon>Gammaproteobacteria</taxon>
        <taxon>Cellvibrionales</taxon>
        <taxon>Halieaceae</taxon>
        <taxon>Pseudohalioglobus</taxon>
    </lineage>
</organism>
<dbReference type="PANTHER" id="PTHR44196">
    <property type="entry name" value="DEHYDROGENASE/REDUCTASE SDR FAMILY MEMBER 7B"/>
    <property type="match status" value="1"/>
</dbReference>
<keyword evidence="5" id="KW-1185">Reference proteome</keyword>
<evidence type="ECO:0000256" key="1">
    <source>
        <dbReference type="ARBA" id="ARBA00006484"/>
    </source>
</evidence>
<evidence type="ECO:0000256" key="3">
    <source>
        <dbReference type="RuleBase" id="RU000363"/>
    </source>
</evidence>
<accession>A0A2N5X5D4</accession>
<evidence type="ECO:0000313" key="5">
    <source>
        <dbReference type="Proteomes" id="UP000235005"/>
    </source>
</evidence>
<reference evidence="4 5" key="1">
    <citation type="submission" date="2018-01" db="EMBL/GenBank/DDBJ databases">
        <title>The draft genome sequence of Halioglobus lutimaris HF004.</title>
        <authorList>
            <person name="Du Z.-J."/>
            <person name="Shi M.-J."/>
        </authorList>
    </citation>
    <scope>NUCLEOTIDE SEQUENCE [LARGE SCALE GENOMIC DNA]</scope>
    <source>
        <strain evidence="4 5">HF004</strain>
    </source>
</reference>
<dbReference type="OrthoDB" id="20590at2"/>
<proteinExistence type="inferred from homology"/>
<dbReference type="RefSeq" id="WP_101517634.1">
    <property type="nucleotide sequence ID" value="NZ_PKUS01000005.1"/>
</dbReference>
<dbReference type="EMBL" id="PKUS01000005">
    <property type="protein sequence ID" value="PLW69698.1"/>
    <property type="molecule type" value="Genomic_DNA"/>
</dbReference>
<dbReference type="PANTHER" id="PTHR44196:SF1">
    <property type="entry name" value="DEHYDROGENASE_REDUCTASE SDR FAMILY MEMBER 7B"/>
    <property type="match status" value="1"/>
</dbReference>
<protein>
    <submittedName>
        <fullName evidence="4">Short-chain dehydrogenase</fullName>
    </submittedName>
</protein>
<dbReference type="Gene3D" id="3.40.50.720">
    <property type="entry name" value="NAD(P)-binding Rossmann-like Domain"/>
    <property type="match status" value="1"/>
</dbReference>
<keyword evidence="2" id="KW-0560">Oxidoreductase</keyword>
<sequence length="282" mass="29610">MTHKTAFVTGASRGIGAESAVALARSGYDVVISARTAVEGEAHDHVGKLSALPGSLAATAEAIRREGRRVLSVQADILDESSIVTAAEQALDEFGGIDLLFNNAVYQGDGNLAPVLGVERTHLESIMQGNFYTPLALVKALLPGMLQRGEGTIINMVSYTAFNNPPAPANRGGWSFAYPASKAALARMAGSLRVEHADSGLRCFNLEPGTVLTEVMKAAGITEDVLKRFQACSPAAIAAVVAWLADNQPQPDWGADDVLRGPAIAKQLKLLGVSSFLENQNG</sequence>
<dbReference type="PRINTS" id="PR00081">
    <property type="entry name" value="GDHRDH"/>
</dbReference>
<dbReference type="GO" id="GO:0016020">
    <property type="term" value="C:membrane"/>
    <property type="evidence" value="ECO:0007669"/>
    <property type="project" value="TreeGrafter"/>
</dbReference>
<evidence type="ECO:0000313" key="4">
    <source>
        <dbReference type="EMBL" id="PLW69698.1"/>
    </source>
</evidence>
<dbReference type="InterPro" id="IPR036291">
    <property type="entry name" value="NAD(P)-bd_dom_sf"/>
</dbReference>